<sequence>MFFKAIPTLMKGLDAVADLHPIIQAPVLVFKTVYTLERKRRDNEKKVIILYTEMQEMMAVLMQLKDVRDDKLFAPDNTVMKDRLVALISQTAEDIKDCSNACDAYSKKSLFAKVFQGPMWDETLLGFVELFTKRRTEFQFALGIHTAQGVDGAKAALGSIEHTTQELQKKMDAMIALFQQLVSPEQKALMELVNKLGGAQAVLRNDAALKTVLSSLTPAPTPSELKEELGVSKDAALKENLVVFTRKFEAQQQEIEEEDAPPEPIRPVGKKPHDRILDKAMRSIWKEMGWRGHVKGRDLILALRDHYAEHLLASPDDQDAWAITFIDLMWLQPILEAFGDEASGFITVAQINAFTTSRPADWSLPYWIAYWAVGWHASLQYYAAQIETLFARMEGLRAHLLPANRPALEHYLSADGVWFWAHGLLAPLTPALAPASTDEVALEASRVQFAVHGHDEERRLARGLGAVGYVLDGEDALALVAGSGRVETFALPVLYLLVRRHFEIMCVARTKVLAPREVPDAIESVRTLKRAMEYRKRDLQNVFRHHGLDPQIKLAHFAHGMFQYTDDDLSTNALWTPEYVATLRSPVIPSNDASENPAPLPQHILQYAAVAPPKKRSGAEVPAVHRCWCRACKRPIVGARIVCVDCPALPTVDFCAAEACMAYALAPFPSADRGRDGALSVIKVNFGLLE</sequence>
<keyword evidence="2" id="KW-1185">Reference proteome</keyword>
<organism evidence="1 2">
    <name type="scientific">Auriscalpium vulgare</name>
    <dbReference type="NCBI Taxonomy" id="40419"/>
    <lineage>
        <taxon>Eukaryota</taxon>
        <taxon>Fungi</taxon>
        <taxon>Dikarya</taxon>
        <taxon>Basidiomycota</taxon>
        <taxon>Agaricomycotina</taxon>
        <taxon>Agaricomycetes</taxon>
        <taxon>Russulales</taxon>
        <taxon>Auriscalpiaceae</taxon>
        <taxon>Auriscalpium</taxon>
    </lineage>
</organism>
<dbReference type="EMBL" id="MU276032">
    <property type="protein sequence ID" value="KAI0043104.1"/>
    <property type="molecule type" value="Genomic_DNA"/>
</dbReference>
<reference evidence="1" key="2">
    <citation type="journal article" date="2022" name="New Phytol.">
        <title>Evolutionary transition to the ectomycorrhizal habit in the genomes of a hyperdiverse lineage of mushroom-forming fungi.</title>
        <authorList>
            <person name="Looney B."/>
            <person name="Miyauchi S."/>
            <person name="Morin E."/>
            <person name="Drula E."/>
            <person name="Courty P.E."/>
            <person name="Kohler A."/>
            <person name="Kuo A."/>
            <person name="LaButti K."/>
            <person name="Pangilinan J."/>
            <person name="Lipzen A."/>
            <person name="Riley R."/>
            <person name="Andreopoulos W."/>
            <person name="He G."/>
            <person name="Johnson J."/>
            <person name="Nolan M."/>
            <person name="Tritt A."/>
            <person name="Barry K.W."/>
            <person name="Grigoriev I.V."/>
            <person name="Nagy L.G."/>
            <person name="Hibbett D."/>
            <person name="Henrissat B."/>
            <person name="Matheny P.B."/>
            <person name="Labbe J."/>
            <person name="Martin F.M."/>
        </authorList>
    </citation>
    <scope>NUCLEOTIDE SEQUENCE</scope>
    <source>
        <strain evidence="1">FP105234-sp</strain>
    </source>
</reference>
<gene>
    <name evidence="1" type="ORF">FA95DRAFT_1546775</name>
</gene>
<reference evidence="1" key="1">
    <citation type="submission" date="2021-02" db="EMBL/GenBank/DDBJ databases">
        <authorList>
            <consortium name="DOE Joint Genome Institute"/>
            <person name="Ahrendt S."/>
            <person name="Looney B.P."/>
            <person name="Miyauchi S."/>
            <person name="Morin E."/>
            <person name="Drula E."/>
            <person name="Courty P.E."/>
            <person name="Chicoki N."/>
            <person name="Fauchery L."/>
            <person name="Kohler A."/>
            <person name="Kuo A."/>
            <person name="Labutti K."/>
            <person name="Pangilinan J."/>
            <person name="Lipzen A."/>
            <person name="Riley R."/>
            <person name="Andreopoulos W."/>
            <person name="He G."/>
            <person name="Johnson J."/>
            <person name="Barry K.W."/>
            <person name="Grigoriev I.V."/>
            <person name="Nagy L."/>
            <person name="Hibbett D."/>
            <person name="Henrissat B."/>
            <person name="Matheny P.B."/>
            <person name="Labbe J."/>
            <person name="Martin F."/>
        </authorList>
    </citation>
    <scope>NUCLEOTIDE SEQUENCE</scope>
    <source>
        <strain evidence="1">FP105234-sp</strain>
    </source>
</reference>
<accession>A0ACB8RFX2</accession>
<evidence type="ECO:0000313" key="2">
    <source>
        <dbReference type="Proteomes" id="UP000814033"/>
    </source>
</evidence>
<comment type="caution">
    <text evidence="1">The sequence shown here is derived from an EMBL/GenBank/DDBJ whole genome shotgun (WGS) entry which is preliminary data.</text>
</comment>
<protein>
    <submittedName>
        <fullName evidence="1">Uncharacterized protein</fullName>
    </submittedName>
</protein>
<dbReference type="Proteomes" id="UP000814033">
    <property type="component" value="Unassembled WGS sequence"/>
</dbReference>
<name>A0ACB8RFX2_9AGAM</name>
<evidence type="ECO:0000313" key="1">
    <source>
        <dbReference type="EMBL" id="KAI0043104.1"/>
    </source>
</evidence>
<proteinExistence type="predicted"/>